<dbReference type="Proteomes" id="UP000008037">
    <property type="component" value="Chromosome"/>
</dbReference>
<dbReference type="AlphaFoldDB" id="K0IFY6"/>
<dbReference type="InterPro" id="IPR036388">
    <property type="entry name" value="WH-like_DNA-bd_sf"/>
</dbReference>
<dbReference type="InterPro" id="IPR011991">
    <property type="entry name" value="ArsR-like_HTH"/>
</dbReference>
<feature type="domain" description="ArnR1-like winged helix-turn-helix" evidence="1">
    <location>
        <begin position="9"/>
        <end position="80"/>
    </location>
</feature>
<dbReference type="BioCyc" id="CNIT1237085:G1324-774-MONOMER"/>
<gene>
    <name evidence="2" type="ordered locus">Ngar_c07760</name>
</gene>
<reference evidence="2 3" key="1">
    <citation type="journal article" date="2012" name="Environ. Microbiol.">
        <title>The genome of the ammonia-oxidizing Candidatus Nitrososphaera gargensis: insights into metabolic versatility and environmental adaptations.</title>
        <authorList>
            <person name="Spang A."/>
            <person name="Poehlein A."/>
            <person name="Offre P."/>
            <person name="Zumbragel S."/>
            <person name="Haider S."/>
            <person name="Rychlik N."/>
            <person name="Nowka B."/>
            <person name="Schmeisser C."/>
            <person name="Lebedeva E.V."/>
            <person name="Rattei T."/>
            <person name="Bohm C."/>
            <person name="Schmid M."/>
            <person name="Galushko A."/>
            <person name="Hatzenpichler R."/>
            <person name="Weinmaier T."/>
            <person name="Daniel R."/>
            <person name="Schleper C."/>
            <person name="Spieck E."/>
            <person name="Streit W."/>
            <person name="Wagner M."/>
        </authorList>
    </citation>
    <scope>NUCLEOTIDE SEQUENCE [LARGE SCALE GENOMIC DNA]</scope>
    <source>
        <strain evidence="3">Ga9.2</strain>
    </source>
</reference>
<dbReference type="EMBL" id="CP002408">
    <property type="protein sequence ID" value="AFU57718.1"/>
    <property type="molecule type" value="Genomic_DNA"/>
</dbReference>
<evidence type="ECO:0000313" key="3">
    <source>
        <dbReference type="Proteomes" id="UP000008037"/>
    </source>
</evidence>
<sequence>MKYAYRTYVAARILDAVKNGAKTNSSIMHEAFVSYDALRRHLDVLIGSGLLQYFEPTRRYYQITEKGLQFLRLYNRAEEMICMASSCSA</sequence>
<dbReference type="KEGG" id="nga:Ngar_c07760"/>
<proteinExistence type="predicted"/>
<evidence type="ECO:0000313" key="2">
    <source>
        <dbReference type="EMBL" id="AFU57718.1"/>
    </source>
</evidence>
<dbReference type="STRING" id="1237085.Ngar_c07760"/>
<dbReference type="InterPro" id="IPR036390">
    <property type="entry name" value="WH_DNA-bd_sf"/>
</dbReference>
<evidence type="ECO:0000259" key="1">
    <source>
        <dbReference type="Pfam" id="PF14947"/>
    </source>
</evidence>
<dbReference type="HOGENOM" id="CLU_159725_0_0_2"/>
<dbReference type="RefSeq" id="WP_015018263.1">
    <property type="nucleotide sequence ID" value="NC_018719.1"/>
</dbReference>
<dbReference type="SUPFAM" id="SSF46785">
    <property type="entry name" value="Winged helix' DNA-binding domain"/>
    <property type="match status" value="1"/>
</dbReference>
<dbReference type="Gene3D" id="1.10.10.10">
    <property type="entry name" value="Winged helix-like DNA-binding domain superfamily/Winged helix DNA-binding domain"/>
    <property type="match status" value="1"/>
</dbReference>
<dbReference type="InterPro" id="IPR038723">
    <property type="entry name" value="ArnR1-like_HTH"/>
</dbReference>
<name>K0IFY6_NITGG</name>
<accession>K0IFY6</accession>
<dbReference type="OrthoDB" id="9623at2157"/>
<dbReference type="Pfam" id="PF14947">
    <property type="entry name" value="HTH_45"/>
    <property type="match status" value="1"/>
</dbReference>
<dbReference type="GeneID" id="13795171"/>
<protein>
    <recommendedName>
        <fullName evidence="1">ArnR1-like winged helix-turn-helix domain-containing protein</fullName>
    </recommendedName>
</protein>
<dbReference type="InParanoid" id="K0IFY6"/>
<keyword evidence="3" id="KW-1185">Reference proteome</keyword>
<organism evidence="2 3">
    <name type="scientific">Nitrososphaera gargensis (strain Ga9.2)</name>
    <dbReference type="NCBI Taxonomy" id="1237085"/>
    <lineage>
        <taxon>Archaea</taxon>
        <taxon>Nitrososphaerota</taxon>
        <taxon>Nitrososphaeria</taxon>
        <taxon>Nitrososphaerales</taxon>
        <taxon>Nitrososphaeraceae</taxon>
        <taxon>Nitrososphaera</taxon>
    </lineage>
</organism>
<dbReference type="CDD" id="cd00090">
    <property type="entry name" value="HTH_ARSR"/>
    <property type="match status" value="1"/>
</dbReference>